<dbReference type="HOGENOM" id="CLU_3118491_0_0_7"/>
<dbReference type="KEGG" id="hac:Hac_0182"/>
<reference evidence="1 2" key="1">
    <citation type="journal article" date="2006" name="PLoS Genet.">
        <title>Who ate whom? Adaptive Helicobacter genomic changes that accompanied a host jump from early humans to large felines.</title>
        <authorList>
            <person name="Eppinger M."/>
            <person name="Baar C."/>
            <person name="Linz B."/>
            <person name="Raddatz G."/>
            <person name="Lanz C."/>
            <person name="Keller H."/>
            <person name="Morelli G."/>
            <person name="Gressmann H."/>
            <person name="Achtman M."/>
            <person name="Schuster S.C."/>
        </authorList>
    </citation>
    <scope>NUCLEOTIDE SEQUENCE [LARGE SCALE GENOMIC DNA]</scope>
    <source>
        <strain evidence="1 2">Sheeba</strain>
    </source>
</reference>
<protein>
    <submittedName>
        <fullName evidence="1">Restriction enzyme 3</fullName>
    </submittedName>
</protein>
<sequence>MISRLKTRLYLNQKVPEDEFNALDDEKIVHFKKIKIKADKKLHWIIKYKK</sequence>
<dbReference type="eggNOG" id="COG1061">
    <property type="taxonomic scope" value="Bacteria"/>
</dbReference>
<organism evidence="1 2">
    <name type="scientific">Helicobacter acinonychis (strain Sheeba)</name>
    <dbReference type="NCBI Taxonomy" id="382638"/>
    <lineage>
        <taxon>Bacteria</taxon>
        <taxon>Pseudomonadati</taxon>
        <taxon>Campylobacterota</taxon>
        <taxon>Epsilonproteobacteria</taxon>
        <taxon>Campylobacterales</taxon>
        <taxon>Helicobacteraceae</taxon>
        <taxon>Helicobacter</taxon>
    </lineage>
</organism>
<dbReference type="EMBL" id="AM260522">
    <property type="protein sequence ID" value="CAJ99034.1"/>
    <property type="molecule type" value="Genomic_DNA"/>
</dbReference>
<proteinExistence type="predicted"/>
<evidence type="ECO:0000313" key="2">
    <source>
        <dbReference type="Proteomes" id="UP000000775"/>
    </source>
</evidence>
<gene>
    <name evidence="1" type="primary">fragment 3</name>
    <name evidence="1" type="ordered locus">Hac_0182</name>
</gene>
<dbReference type="STRING" id="382638.Hac_0182"/>
<dbReference type="AlphaFoldDB" id="Q17Z92"/>
<dbReference type="Proteomes" id="UP000000775">
    <property type="component" value="Chromosome"/>
</dbReference>
<name>Q17Z92_HELAH</name>
<accession>Q17Z92</accession>
<keyword evidence="2" id="KW-1185">Reference proteome</keyword>
<evidence type="ECO:0000313" key="1">
    <source>
        <dbReference type="EMBL" id="CAJ99034.1"/>
    </source>
</evidence>